<dbReference type="Proteomes" id="UP000800035">
    <property type="component" value="Unassembled WGS sequence"/>
</dbReference>
<keyword evidence="3" id="KW-1185">Reference proteome</keyword>
<name>A0A6A5T7Q9_9PLEO</name>
<evidence type="ECO:0000313" key="2">
    <source>
        <dbReference type="EMBL" id="KAF1948174.1"/>
    </source>
</evidence>
<accession>A0A6A5T7Q9</accession>
<feature type="compositionally biased region" description="Polar residues" evidence="1">
    <location>
        <begin position="157"/>
        <end position="169"/>
    </location>
</feature>
<feature type="region of interest" description="Disordered" evidence="1">
    <location>
        <begin position="143"/>
        <end position="175"/>
    </location>
</feature>
<proteinExistence type="predicted"/>
<dbReference type="EMBL" id="ML977071">
    <property type="protein sequence ID" value="KAF1948174.1"/>
    <property type="molecule type" value="Genomic_DNA"/>
</dbReference>
<gene>
    <name evidence="2" type="ORF">CC80DRAFT_511553</name>
</gene>
<evidence type="ECO:0000256" key="1">
    <source>
        <dbReference type="SAM" id="MobiDB-lite"/>
    </source>
</evidence>
<evidence type="ECO:0000313" key="3">
    <source>
        <dbReference type="Proteomes" id="UP000800035"/>
    </source>
</evidence>
<sequence length="223" mass="24522">MYQKRRLTVFSSAVLFLSATFAALLVDAGVVKVAGKAPTYGWAVRTRGLSGAHASGDEDKNHINVRFRDEEGGNQKDSDGLRVMVLVGGRRGARREAGVVKGENTTEDVIEQTTPSSISIAATRAIETLHVLKTLLRELQGARNGTPRTAGRRDQCGRQTSTARPSTPQAHRHHSRWVWSDWKPHAVLSRARFPLPVILRRATRSAVCAGDRNVRRLWLSSAP</sequence>
<organism evidence="2 3">
    <name type="scientific">Byssothecium circinans</name>
    <dbReference type="NCBI Taxonomy" id="147558"/>
    <lineage>
        <taxon>Eukaryota</taxon>
        <taxon>Fungi</taxon>
        <taxon>Dikarya</taxon>
        <taxon>Ascomycota</taxon>
        <taxon>Pezizomycotina</taxon>
        <taxon>Dothideomycetes</taxon>
        <taxon>Pleosporomycetidae</taxon>
        <taxon>Pleosporales</taxon>
        <taxon>Massarineae</taxon>
        <taxon>Massarinaceae</taxon>
        <taxon>Byssothecium</taxon>
    </lineage>
</organism>
<protein>
    <submittedName>
        <fullName evidence="2">Uncharacterized protein</fullName>
    </submittedName>
</protein>
<reference evidence="2" key="1">
    <citation type="journal article" date="2020" name="Stud. Mycol.">
        <title>101 Dothideomycetes genomes: a test case for predicting lifestyles and emergence of pathogens.</title>
        <authorList>
            <person name="Haridas S."/>
            <person name="Albert R."/>
            <person name="Binder M."/>
            <person name="Bloem J."/>
            <person name="Labutti K."/>
            <person name="Salamov A."/>
            <person name="Andreopoulos B."/>
            <person name="Baker S."/>
            <person name="Barry K."/>
            <person name="Bills G."/>
            <person name="Bluhm B."/>
            <person name="Cannon C."/>
            <person name="Castanera R."/>
            <person name="Culley D."/>
            <person name="Daum C."/>
            <person name="Ezra D."/>
            <person name="Gonzalez J."/>
            <person name="Henrissat B."/>
            <person name="Kuo A."/>
            <person name="Liang C."/>
            <person name="Lipzen A."/>
            <person name="Lutzoni F."/>
            <person name="Magnuson J."/>
            <person name="Mondo S."/>
            <person name="Nolan M."/>
            <person name="Ohm R."/>
            <person name="Pangilinan J."/>
            <person name="Park H.-J."/>
            <person name="Ramirez L."/>
            <person name="Alfaro M."/>
            <person name="Sun H."/>
            <person name="Tritt A."/>
            <person name="Yoshinaga Y."/>
            <person name="Zwiers L.-H."/>
            <person name="Turgeon B."/>
            <person name="Goodwin S."/>
            <person name="Spatafora J."/>
            <person name="Crous P."/>
            <person name="Grigoriev I."/>
        </authorList>
    </citation>
    <scope>NUCLEOTIDE SEQUENCE</scope>
    <source>
        <strain evidence="2">CBS 675.92</strain>
    </source>
</reference>
<dbReference type="AlphaFoldDB" id="A0A6A5T7Q9"/>